<evidence type="ECO:0000313" key="1">
    <source>
        <dbReference type="EMBL" id="MBK3517473.1"/>
    </source>
</evidence>
<protein>
    <submittedName>
        <fullName evidence="1">DUF2007 domain-containing protein</fullName>
    </submittedName>
</protein>
<dbReference type="EMBL" id="JAENRR010000016">
    <property type="protein sequence ID" value="MBK3517473.1"/>
    <property type="molecule type" value="Genomic_DNA"/>
</dbReference>
<dbReference type="Proteomes" id="UP000605676">
    <property type="component" value="Unassembled WGS sequence"/>
</dbReference>
<gene>
    <name evidence="1" type="ORF">JIV24_09010</name>
</gene>
<comment type="caution">
    <text evidence="1">The sequence shown here is derived from an EMBL/GenBank/DDBJ whole genome shotgun (WGS) entry which is preliminary data.</text>
</comment>
<evidence type="ECO:0000313" key="2">
    <source>
        <dbReference type="Proteomes" id="UP000605676"/>
    </source>
</evidence>
<keyword evidence="2" id="KW-1185">Reference proteome</keyword>
<proteinExistence type="predicted"/>
<accession>A0ABS1HII0</accession>
<reference evidence="1 2" key="1">
    <citation type="submission" date="2021-01" db="EMBL/GenBank/DDBJ databases">
        <title>Carboxyliciviraga sp.nov., isolated from coastal sediments.</title>
        <authorList>
            <person name="Lu D."/>
            <person name="Zhang T."/>
        </authorList>
    </citation>
    <scope>NUCLEOTIDE SEQUENCE [LARGE SCALE GENOMIC DNA]</scope>
    <source>
        <strain evidence="1 2">N1Y132</strain>
    </source>
</reference>
<organism evidence="1 2">
    <name type="scientific">Carboxylicivirga marina</name>
    <dbReference type="NCBI Taxonomy" id="2800988"/>
    <lineage>
        <taxon>Bacteria</taxon>
        <taxon>Pseudomonadati</taxon>
        <taxon>Bacteroidota</taxon>
        <taxon>Bacteroidia</taxon>
        <taxon>Marinilabiliales</taxon>
        <taxon>Marinilabiliaceae</taxon>
        <taxon>Carboxylicivirga</taxon>
    </lineage>
</organism>
<name>A0ABS1HII0_9BACT</name>
<sequence length="76" mass="8299">MEDLINIYSDTELTVAHLKNALADNGIESMIKNDYESGVSAGFVAGTQTSVDLYIFSKDADIAQPIVDKFVSELKK</sequence>
<dbReference type="RefSeq" id="WP_200464702.1">
    <property type="nucleotide sequence ID" value="NZ_JAENRR010000016.1"/>
</dbReference>